<comment type="caution">
    <text evidence="1">The sequence shown here is derived from an EMBL/GenBank/DDBJ whole genome shotgun (WGS) entry which is preliminary data.</text>
</comment>
<organism evidence="1 2">
    <name type="scientific">Actinoplanes nipponensis</name>
    <dbReference type="NCBI Taxonomy" id="135950"/>
    <lineage>
        <taxon>Bacteria</taxon>
        <taxon>Bacillati</taxon>
        <taxon>Actinomycetota</taxon>
        <taxon>Actinomycetes</taxon>
        <taxon>Micromonosporales</taxon>
        <taxon>Micromonosporaceae</taxon>
        <taxon>Actinoplanes</taxon>
    </lineage>
</organism>
<gene>
    <name evidence="1" type="ORF">Ani05nite_29740</name>
</gene>
<dbReference type="AlphaFoldDB" id="A0A919JHL4"/>
<accession>A0A919JHL4</accession>
<name>A0A919JHL4_9ACTN</name>
<dbReference type="EMBL" id="BOMQ01000035">
    <property type="protein sequence ID" value="GIE49440.1"/>
    <property type="molecule type" value="Genomic_DNA"/>
</dbReference>
<reference evidence="1" key="1">
    <citation type="submission" date="2021-01" db="EMBL/GenBank/DDBJ databases">
        <title>Whole genome shotgun sequence of Actinoplanes nipponensis NBRC 14063.</title>
        <authorList>
            <person name="Komaki H."/>
            <person name="Tamura T."/>
        </authorList>
    </citation>
    <scope>NUCLEOTIDE SEQUENCE</scope>
    <source>
        <strain evidence="1">NBRC 14063</strain>
    </source>
</reference>
<protein>
    <submittedName>
        <fullName evidence="1">Uncharacterized protein</fullName>
    </submittedName>
</protein>
<proteinExistence type="predicted"/>
<sequence>MGDALERQQVMLAEAHQLDVADQHEFLVVGLERRGEHLRRVDPQAGEELRVRAGDAGRGALETVAVRVLTDGDEDLPDRLLDAGQVDGLLDRGAGELAVDQTRGEVVGLVGVVGLRGAAVGDQRFPSTEPFGLLLPPTAI</sequence>
<evidence type="ECO:0000313" key="2">
    <source>
        <dbReference type="Proteomes" id="UP000647172"/>
    </source>
</evidence>
<keyword evidence="2" id="KW-1185">Reference proteome</keyword>
<dbReference type="Proteomes" id="UP000647172">
    <property type="component" value="Unassembled WGS sequence"/>
</dbReference>
<evidence type="ECO:0000313" key="1">
    <source>
        <dbReference type="EMBL" id="GIE49440.1"/>
    </source>
</evidence>